<accession>A0ACB6R5N4</accession>
<organism evidence="1 2">
    <name type="scientific">Lindgomyces ingoldianus</name>
    <dbReference type="NCBI Taxonomy" id="673940"/>
    <lineage>
        <taxon>Eukaryota</taxon>
        <taxon>Fungi</taxon>
        <taxon>Dikarya</taxon>
        <taxon>Ascomycota</taxon>
        <taxon>Pezizomycotina</taxon>
        <taxon>Dothideomycetes</taxon>
        <taxon>Pleosporomycetidae</taxon>
        <taxon>Pleosporales</taxon>
        <taxon>Lindgomycetaceae</taxon>
        <taxon>Lindgomyces</taxon>
    </lineage>
</organism>
<name>A0ACB6R5N4_9PLEO</name>
<evidence type="ECO:0000313" key="2">
    <source>
        <dbReference type="Proteomes" id="UP000799755"/>
    </source>
</evidence>
<evidence type="ECO:0000313" key="1">
    <source>
        <dbReference type="EMBL" id="KAF2474390.1"/>
    </source>
</evidence>
<comment type="caution">
    <text evidence="1">The sequence shown here is derived from an EMBL/GenBank/DDBJ whole genome shotgun (WGS) entry which is preliminary data.</text>
</comment>
<protein>
    <submittedName>
        <fullName evidence="1">Uncharacterized protein</fullName>
    </submittedName>
</protein>
<keyword evidence="2" id="KW-1185">Reference proteome</keyword>
<dbReference type="Proteomes" id="UP000799755">
    <property type="component" value="Unassembled WGS sequence"/>
</dbReference>
<reference evidence="1" key="1">
    <citation type="journal article" date="2020" name="Stud. Mycol.">
        <title>101 Dothideomycetes genomes: a test case for predicting lifestyles and emergence of pathogens.</title>
        <authorList>
            <person name="Haridas S."/>
            <person name="Albert R."/>
            <person name="Binder M."/>
            <person name="Bloem J."/>
            <person name="Labutti K."/>
            <person name="Salamov A."/>
            <person name="Andreopoulos B."/>
            <person name="Baker S."/>
            <person name="Barry K."/>
            <person name="Bills G."/>
            <person name="Bluhm B."/>
            <person name="Cannon C."/>
            <person name="Castanera R."/>
            <person name="Culley D."/>
            <person name="Daum C."/>
            <person name="Ezra D."/>
            <person name="Gonzalez J."/>
            <person name="Henrissat B."/>
            <person name="Kuo A."/>
            <person name="Liang C."/>
            <person name="Lipzen A."/>
            <person name="Lutzoni F."/>
            <person name="Magnuson J."/>
            <person name="Mondo S."/>
            <person name="Nolan M."/>
            <person name="Ohm R."/>
            <person name="Pangilinan J."/>
            <person name="Park H.-J."/>
            <person name="Ramirez L."/>
            <person name="Alfaro M."/>
            <person name="Sun H."/>
            <person name="Tritt A."/>
            <person name="Yoshinaga Y."/>
            <person name="Zwiers L.-H."/>
            <person name="Turgeon B."/>
            <person name="Goodwin S."/>
            <person name="Spatafora J."/>
            <person name="Crous P."/>
            <person name="Grigoriev I."/>
        </authorList>
    </citation>
    <scope>NUCLEOTIDE SEQUENCE</scope>
    <source>
        <strain evidence="1">ATCC 200398</strain>
    </source>
</reference>
<sequence length="191" mass="20492">MLISLITLATFIAAAQGYGRAIVNNQCDAPIWLWSVGSTISQKIKVGKDASYSEIFHSDPKSGGIAIKLTAVDDGIFQPNVSQTIFAYNLDAKKNQVWYDMSDVFGDGFFGRAVNIKPSDTGCASIDWYSGAPPAGSQVKVCQAGTDLKLTFCTNHCLPAWSLCGAMAPNDNRACCTHCIGSHHCVEPPRP</sequence>
<proteinExistence type="predicted"/>
<dbReference type="EMBL" id="MU003498">
    <property type="protein sequence ID" value="KAF2474390.1"/>
    <property type="molecule type" value="Genomic_DNA"/>
</dbReference>
<gene>
    <name evidence="1" type="ORF">BDR25DRAFT_256247</name>
</gene>